<feature type="region of interest" description="Disordered" evidence="1">
    <location>
        <begin position="1"/>
        <end position="46"/>
    </location>
</feature>
<sequence length="46" mass="5397">MRKRRKEVRTTNQEDRNPDSETARPIGAHRYLHSRIPCQSRALAGH</sequence>
<accession>A0A195B415</accession>
<dbReference type="AlphaFoldDB" id="A0A195B415"/>
<reference evidence="2 3" key="1">
    <citation type="submission" date="2015-09" db="EMBL/GenBank/DDBJ databases">
        <title>Atta colombica WGS genome.</title>
        <authorList>
            <person name="Nygaard S."/>
            <person name="Hu H."/>
            <person name="Boomsma J."/>
            <person name="Zhang G."/>
        </authorList>
    </citation>
    <scope>NUCLEOTIDE SEQUENCE [LARGE SCALE GENOMIC DNA]</scope>
    <source>
        <strain evidence="2">Treedump-2</strain>
        <tissue evidence="2">Whole body</tissue>
    </source>
</reference>
<feature type="compositionally biased region" description="Basic and acidic residues" evidence="1">
    <location>
        <begin position="8"/>
        <end position="22"/>
    </location>
</feature>
<keyword evidence="3" id="KW-1185">Reference proteome</keyword>
<name>A0A195B415_9HYME</name>
<gene>
    <name evidence="2" type="ORF">ALC53_10392</name>
</gene>
<evidence type="ECO:0000313" key="2">
    <source>
        <dbReference type="EMBL" id="KYM79226.1"/>
    </source>
</evidence>
<proteinExistence type="predicted"/>
<protein>
    <submittedName>
        <fullName evidence="2">Uncharacterized protein</fullName>
    </submittedName>
</protein>
<evidence type="ECO:0000313" key="3">
    <source>
        <dbReference type="Proteomes" id="UP000078540"/>
    </source>
</evidence>
<dbReference type="EMBL" id="KQ976618">
    <property type="protein sequence ID" value="KYM79226.1"/>
    <property type="molecule type" value="Genomic_DNA"/>
</dbReference>
<dbReference type="Proteomes" id="UP000078540">
    <property type="component" value="Unassembled WGS sequence"/>
</dbReference>
<evidence type="ECO:0000256" key="1">
    <source>
        <dbReference type="SAM" id="MobiDB-lite"/>
    </source>
</evidence>
<organism evidence="2 3">
    <name type="scientific">Atta colombica</name>
    <dbReference type="NCBI Taxonomy" id="520822"/>
    <lineage>
        <taxon>Eukaryota</taxon>
        <taxon>Metazoa</taxon>
        <taxon>Ecdysozoa</taxon>
        <taxon>Arthropoda</taxon>
        <taxon>Hexapoda</taxon>
        <taxon>Insecta</taxon>
        <taxon>Pterygota</taxon>
        <taxon>Neoptera</taxon>
        <taxon>Endopterygota</taxon>
        <taxon>Hymenoptera</taxon>
        <taxon>Apocrita</taxon>
        <taxon>Aculeata</taxon>
        <taxon>Formicoidea</taxon>
        <taxon>Formicidae</taxon>
        <taxon>Myrmicinae</taxon>
        <taxon>Atta</taxon>
    </lineage>
</organism>